<comment type="subcellular location">
    <subcellularLocation>
        <location evidence="1">Nucleus</location>
    </subcellularLocation>
</comment>
<feature type="region of interest" description="Disordered" evidence="6">
    <location>
        <begin position="1"/>
        <end position="57"/>
    </location>
</feature>
<evidence type="ECO:0000313" key="9">
    <source>
        <dbReference type="Proteomes" id="UP000198406"/>
    </source>
</evidence>
<dbReference type="PANTHER" id="PTHR45903:SF1">
    <property type="entry name" value="GLUTAMATE-RICH WD REPEAT-CONTAINING PROTEIN 1"/>
    <property type="match status" value="1"/>
</dbReference>
<evidence type="ECO:0000256" key="5">
    <source>
        <dbReference type="PROSITE-ProRule" id="PRU00221"/>
    </source>
</evidence>
<comment type="caution">
    <text evidence="8">The sequence shown here is derived from an EMBL/GenBank/DDBJ whole genome shotgun (WGS) entry which is preliminary data.</text>
</comment>
<dbReference type="InterPro" id="IPR019775">
    <property type="entry name" value="WD40_repeat_CS"/>
</dbReference>
<dbReference type="OrthoDB" id="2161379at2759"/>
<dbReference type="Pfam" id="PF00400">
    <property type="entry name" value="WD40"/>
    <property type="match status" value="2"/>
</dbReference>
<evidence type="ECO:0000259" key="7">
    <source>
        <dbReference type="Pfam" id="PF12265"/>
    </source>
</evidence>
<evidence type="ECO:0000256" key="3">
    <source>
        <dbReference type="ARBA" id="ARBA00022737"/>
    </source>
</evidence>
<dbReference type="SMART" id="SM00320">
    <property type="entry name" value="WD40"/>
    <property type="match status" value="5"/>
</dbReference>
<dbReference type="GO" id="GO:0005730">
    <property type="term" value="C:nucleolus"/>
    <property type="evidence" value="ECO:0007669"/>
    <property type="project" value="TreeGrafter"/>
</dbReference>
<organism evidence="8 9">
    <name type="scientific">Fistulifera solaris</name>
    <name type="common">Oleaginous diatom</name>
    <dbReference type="NCBI Taxonomy" id="1519565"/>
    <lineage>
        <taxon>Eukaryota</taxon>
        <taxon>Sar</taxon>
        <taxon>Stramenopiles</taxon>
        <taxon>Ochrophyta</taxon>
        <taxon>Bacillariophyta</taxon>
        <taxon>Bacillariophyceae</taxon>
        <taxon>Bacillariophycidae</taxon>
        <taxon>Naviculales</taxon>
        <taxon>Naviculaceae</taxon>
        <taxon>Fistulifera</taxon>
    </lineage>
</organism>
<feature type="domain" description="Histone-binding protein RBBP4-like N-terminal" evidence="7">
    <location>
        <begin position="78"/>
        <end position="142"/>
    </location>
</feature>
<proteinExistence type="predicted"/>
<dbReference type="InParanoid" id="A0A1Z5JFM2"/>
<keyword evidence="2 5" id="KW-0853">WD repeat</keyword>
<feature type="repeat" description="WD" evidence="5">
    <location>
        <begin position="344"/>
        <end position="379"/>
    </location>
</feature>
<name>A0A1Z5JFM2_FISSO</name>
<dbReference type="InterPro" id="IPR036322">
    <property type="entry name" value="WD40_repeat_dom_sf"/>
</dbReference>
<evidence type="ECO:0000256" key="2">
    <source>
        <dbReference type="ARBA" id="ARBA00022574"/>
    </source>
</evidence>
<evidence type="ECO:0000256" key="1">
    <source>
        <dbReference type="ARBA" id="ARBA00004123"/>
    </source>
</evidence>
<dbReference type="PROSITE" id="PS00678">
    <property type="entry name" value="WD_REPEATS_1"/>
    <property type="match status" value="1"/>
</dbReference>
<evidence type="ECO:0000313" key="8">
    <source>
        <dbReference type="EMBL" id="GAX12803.1"/>
    </source>
</evidence>
<dbReference type="Proteomes" id="UP000198406">
    <property type="component" value="Unassembled WGS sequence"/>
</dbReference>
<dbReference type="GO" id="GO:0042254">
    <property type="term" value="P:ribosome biogenesis"/>
    <property type="evidence" value="ECO:0007669"/>
    <property type="project" value="TreeGrafter"/>
</dbReference>
<keyword evidence="3" id="KW-0677">Repeat</keyword>
<dbReference type="PANTHER" id="PTHR45903">
    <property type="entry name" value="GLUTAMATE-RICH WD REPEAT-CONTAINING PROTEIN 1"/>
    <property type="match status" value="1"/>
</dbReference>
<protein>
    <submittedName>
        <fullName evidence="8">Ribosome assembly protein RRB1</fullName>
    </submittedName>
</protein>
<dbReference type="Gene3D" id="2.130.10.10">
    <property type="entry name" value="YVTN repeat-like/Quinoprotein amine dehydrogenase"/>
    <property type="match status" value="1"/>
</dbReference>
<dbReference type="FunCoup" id="A0A1Z5JFM2">
    <property type="interactions" value="684"/>
</dbReference>
<dbReference type="InterPro" id="IPR015943">
    <property type="entry name" value="WD40/YVTN_repeat-like_dom_sf"/>
</dbReference>
<keyword evidence="9" id="KW-1185">Reference proteome</keyword>
<sequence>MGKKSKRGRTKQPEEERVAPALREPQEETLDNLQFQDPYPEEYILDDEAEGSEEEGADMEVIQSWNPLSGQPLEDGQTLEMDPTAYKMYHALTPDWPALSFDFIRDDLGEARTRFPHSLIAAIGTQADRPDQNQLTILKMSDLARMHVETDDDILGEEYNPDKEDDSDEDDDSDDEVELDPIIEHFSIPHYGGVNRVRCMPQQSNIVATWSDAGKVHLFNVESILQRFNMGEGKAVASPHDIPKKPFYSYDQHGSEGYALDWSPVRKGGLATGDCTGNIHLWDPRPEGGYAVSRFYEAIDTPRSVEDLQWSPSEETVLASAECGGYVRIFDSRAPQRAMLSHKIHKESADVNVLSWNRLVTNLIATGGDDGALSVWDLRHFSGEAVKPLARFTPHKTPITSVTWHPTDESMLAATDDDGAYIYDLSVEEDETSAGQLDVPPQLLFVHCGSQQFKEVHWHPQITSCLMTTALTGFSAFIPSNL</sequence>
<dbReference type="EMBL" id="BDSP01000055">
    <property type="protein sequence ID" value="GAX12803.1"/>
    <property type="molecule type" value="Genomic_DNA"/>
</dbReference>
<reference evidence="8 9" key="1">
    <citation type="journal article" date="2015" name="Plant Cell">
        <title>Oil accumulation by the oleaginous diatom Fistulifera solaris as revealed by the genome and transcriptome.</title>
        <authorList>
            <person name="Tanaka T."/>
            <person name="Maeda Y."/>
            <person name="Veluchamy A."/>
            <person name="Tanaka M."/>
            <person name="Abida H."/>
            <person name="Marechal E."/>
            <person name="Bowler C."/>
            <person name="Muto M."/>
            <person name="Sunaga Y."/>
            <person name="Tanaka M."/>
            <person name="Yoshino T."/>
            <person name="Taniguchi T."/>
            <person name="Fukuda Y."/>
            <person name="Nemoto M."/>
            <person name="Matsumoto M."/>
            <person name="Wong P.S."/>
            <person name="Aburatani S."/>
            <person name="Fujibuchi W."/>
        </authorList>
    </citation>
    <scope>NUCLEOTIDE SEQUENCE [LARGE SCALE GENOMIC DNA]</scope>
    <source>
        <strain evidence="8 9">JPCC DA0580</strain>
    </source>
</reference>
<dbReference type="Pfam" id="PF12265">
    <property type="entry name" value="CAF1C_H4-bd"/>
    <property type="match status" value="1"/>
</dbReference>
<dbReference type="InterPro" id="IPR022052">
    <property type="entry name" value="Histone-bd_RBBP4-like_N"/>
</dbReference>
<gene>
    <name evidence="8" type="ORF">FisN_15Hh282</name>
</gene>
<dbReference type="InterPro" id="IPR051972">
    <property type="entry name" value="Glutamate-rich_WD_repeat"/>
</dbReference>
<dbReference type="AlphaFoldDB" id="A0A1Z5JFM2"/>
<evidence type="ECO:0000256" key="4">
    <source>
        <dbReference type="ARBA" id="ARBA00023242"/>
    </source>
</evidence>
<dbReference type="SUPFAM" id="SSF50978">
    <property type="entry name" value="WD40 repeat-like"/>
    <property type="match status" value="1"/>
</dbReference>
<evidence type="ECO:0000256" key="6">
    <source>
        <dbReference type="SAM" id="MobiDB-lite"/>
    </source>
</evidence>
<accession>A0A1Z5JFM2</accession>
<feature type="compositionally biased region" description="Basic residues" evidence="6">
    <location>
        <begin position="1"/>
        <end position="10"/>
    </location>
</feature>
<dbReference type="PROSITE" id="PS50082">
    <property type="entry name" value="WD_REPEATS_2"/>
    <property type="match status" value="2"/>
</dbReference>
<feature type="repeat" description="WD" evidence="5">
    <location>
        <begin position="392"/>
        <end position="433"/>
    </location>
</feature>
<feature type="region of interest" description="Disordered" evidence="6">
    <location>
        <begin position="152"/>
        <end position="176"/>
    </location>
</feature>
<dbReference type="InterPro" id="IPR001680">
    <property type="entry name" value="WD40_rpt"/>
</dbReference>
<keyword evidence="4" id="KW-0539">Nucleus</keyword>
<feature type="compositionally biased region" description="Acidic residues" evidence="6">
    <location>
        <begin position="163"/>
        <end position="176"/>
    </location>
</feature>
<feature type="compositionally biased region" description="Acidic residues" evidence="6">
    <location>
        <begin position="39"/>
        <end position="57"/>
    </location>
</feature>